<dbReference type="Gene3D" id="1.20.1110.10">
    <property type="entry name" value="Calcium-transporting ATPase, transmembrane domain"/>
    <property type="match status" value="1"/>
</dbReference>
<protein>
    <recommendedName>
        <fullName evidence="2">P-type Ca(2+) transporter</fullName>
        <ecNumber evidence="2">7.2.2.10</ecNumber>
    </recommendedName>
</protein>
<evidence type="ECO:0000256" key="1">
    <source>
        <dbReference type="ARBA" id="ARBA00004370"/>
    </source>
</evidence>
<dbReference type="GO" id="GO:0005388">
    <property type="term" value="F:P-type calcium transporter activity"/>
    <property type="evidence" value="ECO:0007669"/>
    <property type="project" value="UniProtKB-EC"/>
</dbReference>
<evidence type="ECO:0000313" key="9">
    <source>
        <dbReference type="EMBL" id="CAF4151767.1"/>
    </source>
</evidence>
<dbReference type="InterPro" id="IPR059000">
    <property type="entry name" value="ATPase_P-type_domA"/>
</dbReference>
<gene>
    <name evidence="8" type="ORF">OVA965_LOCUS30319</name>
    <name evidence="9" type="ORF">TMI583_LOCUS31121</name>
</gene>
<feature type="domain" description="P-type ATPase A" evidence="7">
    <location>
        <begin position="56"/>
        <end position="156"/>
    </location>
</feature>
<dbReference type="Proteomes" id="UP000677228">
    <property type="component" value="Unassembled WGS sequence"/>
</dbReference>
<dbReference type="PRINTS" id="PR00119">
    <property type="entry name" value="CATATPASE"/>
</dbReference>
<proteinExistence type="predicted"/>
<dbReference type="AlphaFoldDB" id="A0A8S2F362"/>
<dbReference type="NCBIfam" id="TIGR01494">
    <property type="entry name" value="ATPase_P-type"/>
    <property type="match status" value="1"/>
</dbReference>
<dbReference type="Proteomes" id="UP000682733">
    <property type="component" value="Unassembled WGS sequence"/>
</dbReference>
<keyword evidence="5 6" id="KW-0472">Membrane</keyword>
<evidence type="ECO:0000256" key="2">
    <source>
        <dbReference type="ARBA" id="ARBA00012790"/>
    </source>
</evidence>
<dbReference type="Gene3D" id="3.40.1110.10">
    <property type="entry name" value="Calcium-transporting ATPase, cytoplasmic domain N"/>
    <property type="match status" value="1"/>
</dbReference>
<sequence length="304" mass="32402">MEAAAIVAIVLSNGEGKPPDWPDFVGITLLLLANSVIGFIEQRKAGNAVKELMKSLAPEANVKRDGKWKTIDAADLVPGDIIGIKLGDVIPADGRLITSQGSVSIDQAAITGESLPVTKEVQDEIFSGSTCKQGEAEALVIGTGLNTFFGRAAKLVGGAHNEIGHLQTVLKKIGNFCICSIAIFVVTEIFVMYPGFRYNYRRGISNILVLLIGGIPIAMPTVLSITLAIGAKELSKHKAIVTHVTAIEELAAVTILCSDKTGTLTLNKLEIDKPTIKQYAVDISPDDVIRYAAYACRLDNQDAM</sequence>
<dbReference type="FunFam" id="2.70.150.10:FF:000004">
    <property type="entry name" value="Plasma membrane ATPase"/>
    <property type="match status" value="1"/>
</dbReference>
<dbReference type="PANTHER" id="PTHR42861">
    <property type="entry name" value="CALCIUM-TRANSPORTING ATPASE"/>
    <property type="match status" value="1"/>
</dbReference>
<evidence type="ECO:0000259" key="7">
    <source>
        <dbReference type="Pfam" id="PF00122"/>
    </source>
</evidence>
<dbReference type="PROSITE" id="PS00154">
    <property type="entry name" value="ATPASE_E1_E2"/>
    <property type="match status" value="1"/>
</dbReference>
<dbReference type="SUPFAM" id="SSF81653">
    <property type="entry name" value="Calcium ATPase, transduction domain A"/>
    <property type="match status" value="1"/>
</dbReference>
<comment type="subcellular location">
    <subcellularLocation>
        <location evidence="1">Membrane</location>
    </subcellularLocation>
</comment>
<dbReference type="InterPro" id="IPR001757">
    <property type="entry name" value="P_typ_ATPase"/>
</dbReference>
<dbReference type="InterPro" id="IPR008250">
    <property type="entry name" value="ATPase_P-typ_transduc_dom_A_sf"/>
</dbReference>
<dbReference type="SUPFAM" id="SSF81665">
    <property type="entry name" value="Calcium ATPase, transmembrane domain M"/>
    <property type="match status" value="1"/>
</dbReference>
<dbReference type="PRINTS" id="PR00121">
    <property type="entry name" value="NAKATPASE"/>
</dbReference>
<dbReference type="GO" id="GO:0005524">
    <property type="term" value="F:ATP binding"/>
    <property type="evidence" value="ECO:0007669"/>
    <property type="project" value="InterPro"/>
</dbReference>
<dbReference type="InterPro" id="IPR023214">
    <property type="entry name" value="HAD_sf"/>
</dbReference>
<dbReference type="Pfam" id="PF00122">
    <property type="entry name" value="E1-E2_ATPase"/>
    <property type="match status" value="1"/>
</dbReference>
<name>A0A8S2F362_9BILA</name>
<evidence type="ECO:0000256" key="3">
    <source>
        <dbReference type="ARBA" id="ARBA00022692"/>
    </source>
</evidence>
<dbReference type="InterPro" id="IPR018303">
    <property type="entry name" value="ATPase_P-typ_P_site"/>
</dbReference>
<evidence type="ECO:0000256" key="4">
    <source>
        <dbReference type="ARBA" id="ARBA00022989"/>
    </source>
</evidence>
<dbReference type="Gene3D" id="2.70.150.10">
    <property type="entry name" value="Calcium-transporting ATPase, cytoplasmic transduction domain A"/>
    <property type="match status" value="1"/>
</dbReference>
<feature type="transmembrane region" description="Helical" evidence="6">
    <location>
        <begin position="173"/>
        <end position="195"/>
    </location>
</feature>
<evidence type="ECO:0000313" key="10">
    <source>
        <dbReference type="Proteomes" id="UP000677228"/>
    </source>
</evidence>
<dbReference type="EC" id="7.2.2.10" evidence="2"/>
<dbReference type="EMBL" id="CAJNOK010021957">
    <property type="protein sequence ID" value="CAF1340433.1"/>
    <property type="molecule type" value="Genomic_DNA"/>
</dbReference>
<dbReference type="GO" id="GO:0016887">
    <property type="term" value="F:ATP hydrolysis activity"/>
    <property type="evidence" value="ECO:0007669"/>
    <property type="project" value="InterPro"/>
</dbReference>
<organism evidence="8 10">
    <name type="scientific">Didymodactylos carnosus</name>
    <dbReference type="NCBI Taxonomy" id="1234261"/>
    <lineage>
        <taxon>Eukaryota</taxon>
        <taxon>Metazoa</taxon>
        <taxon>Spiralia</taxon>
        <taxon>Gnathifera</taxon>
        <taxon>Rotifera</taxon>
        <taxon>Eurotatoria</taxon>
        <taxon>Bdelloidea</taxon>
        <taxon>Philodinida</taxon>
        <taxon>Philodinidae</taxon>
        <taxon>Didymodactylos</taxon>
    </lineage>
</organism>
<reference evidence="8" key="1">
    <citation type="submission" date="2021-02" db="EMBL/GenBank/DDBJ databases">
        <authorList>
            <person name="Nowell W R."/>
        </authorList>
    </citation>
    <scope>NUCLEOTIDE SEQUENCE</scope>
</reference>
<keyword evidence="3 6" id="KW-0812">Transmembrane</keyword>
<dbReference type="Gene3D" id="3.40.50.1000">
    <property type="entry name" value="HAD superfamily/HAD-like"/>
    <property type="match status" value="1"/>
</dbReference>
<accession>A0A8S2F362</accession>
<evidence type="ECO:0000256" key="6">
    <source>
        <dbReference type="SAM" id="Phobius"/>
    </source>
</evidence>
<evidence type="ECO:0000313" key="8">
    <source>
        <dbReference type="EMBL" id="CAF1340433.1"/>
    </source>
</evidence>
<feature type="transmembrane region" description="Helical" evidence="6">
    <location>
        <begin position="207"/>
        <end position="229"/>
    </location>
</feature>
<keyword evidence="4 6" id="KW-1133">Transmembrane helix</keyword>
<evidence type="ECO:0000256" key="5">
    <source>
        <dbReference type="ARBA" id="ARBA00023136"/>
    </source>
</evidence>
<dbReference type="EMBL" id="CAJOBA010043587">
    <property type="protein sequence ID" value="CAF4151767.1"/>
    <property type="molecule type" value="Genomic_DNA"/>
</dbReference>
<dbReference type="InterPro" id="IPR023299">
    <property type="entry name" value="ATPase_P-typ_cyto_dom_N"/>
</dbReference>
<dbReference type="InterPro" id="IPR023298">
    <property type="entry name" value="ATPase_P-typ_TM_dom_sf"/>
</dbReference>
<dbReference type="GO" id="GO:0016020">
    <property type="term" value="C:membrane"/>
    <property type="evidence" value="ECO:0007669"/>
    <property type="project" value="UniProtKB-SubCell"/>
</dbReference>
<comment type="caution">
    <text evidence="8">The sequence shown here is derived from an EMBL/GenBank/DDBJ whole genome shotgun (WGS) entry which is preliminary data.</text>
</comment>